<sequence length="924" mass="103465">MELTSYEPKRIAHYPDNIIEIFPTGSGLVPQCPPVSHAESVECSIDVAVSSLSLQPGFTTTFISKDLVRLPSSVEIATASNPLLAGLVATLASNASGISDLQQQVAQLDNTGSAQHLQLMERIAQLLEKQNNLLQEQTDAKARDEKVLAELEAAKERDKEILQMQQQTIDRLILTQQRVDAILVQNYELHEYPIPRLFVILPDTYESWDPRNFLKERFRLYFLCECDEDCGSGMNNGTTSGQLTITAAEPPIAPIRVKNRIHLAKHDGYELSRPTEFFDRYGPYVLGMLKILKHCLAVATIVAPAVALAENSVKDVMEGVKSISESTMAAVDMSINFLEQKLDDGGTSDDLIGTESNGQETDNMFENLAALEGSDLRRLDTFLRNNDQDKVLGNLYRITTEQGHVKWVCIEHYQEEYRATAMASFVQSVEAVGGIYDPHFGKSSTIAKDFFRRLANQAPALEGLDVTLAWDFGSTDLANLVGMVAKSNVKDITIDLQDDHTSNSTIAALRPGKGRYHSLMSLFSNKNLRRLQLSNIHLLGARTSNLPSGLMASWIQSFHFSGVVNGEGRDRLANIISHCPELVDLRLTSDQKPMVLQSMKNTLSVDLKLQICGLKKLQRLRVTGWFRDWSMRYGPVASSDSMLLREFVCVIGGLGYGFVEKTVRNSYEVLEVLVLVDVPTELKIRFEPECYSANFVSVQERYFSKLTHLDLQVNPHSSSLKFLSSILPRLSLVHFGCGEGSISLLQHCNLASLKSLSVSLGSDRDVDLQPFVDVVEKLEETCLIESLRIEGCHDNIHSIAYIFSMLRVKRLYLSTVNAESMDILFKTGNVSDLKTICVFESQFTLTALETCYRRKGVNKTGECLIVELDAKSWESVTNERRYYWNCLAELSLDNIGTDLRVRDIGTKEEHLLQFLTHSLFDYTY</sequence>
<evidence type="ECO:0000256" key="1">
    <source>
        <dbReference type="SAM" id="Coils"/>
    </source>
</evidence>
<keyword evidence="3" id="KW-1185">Reference proteome</keyword>
<reference evidence="2" key="1">
    <citation type="journal article" date="2020" name="Fungal Divers.">
        <title>Resolving the Mortierellaceae phylogeny through synthesis of multi-gene phylogenetics and phylogenomics.</title>
        <authorList>
            <person name="Vandepol N."/>
            <person name="Liber J."/>
            <person name="Desiro A."/>
            <person name="Na H."/>
            <person name="Kennedy M."/>
            <person name="Barry K."/>
            <person name="Grigoriev I.V."/>
            <person name="Miller A.N."/>
            <person name="O'Donnell K."/>
            <person name="Stajich J.E."/>
            <person name="Bonito G."/>
        </authorList>
    </citation>
    <scope>NUCLEOTIDE SEQUENCE</scope>
    <source>
        <strain evidence="2">NVP60</strain>
    </source>
</reference>
<dbReference type="EMBL" id="JAAAIN010002222">
    <property type="protein sequence ID" value="KAG0295594.1"/>
    <property type="molecule type" value="Genomic_DNA"/>
</dbReference>
<comment type="caution">
    <text evidence="2">The sequence shown here is derived from an EMBL/GenBank/DDBJ whole genome shotgun (WGS) entry which is preliminary data.</text>
</comment>
<accession>A0A9P6QRQ1</accession>
<keyword evidence="1" id="KW-0175">Coiled coil</keyword>
<protein>
    <submittedName>
        <fullName evidence="2">Uncharacterized protein</fullName>
    </submittedName>
</protein>
<dbReference type="Proteomes" id="UP000823405">
    <property type="component" value="Unassembled WGS sequence"/>
</dbReference>
<dbReference type="OrthoDB" id="2444617at2759"/>
<dbReference type="SUPFAM" id="SSF52047">
    <property type="entry name" value="RNI-like"/>
    <property type="match status" value="1"/>
</dbReference>
<name>A0A9P6QRQ1_9FUNG</name>
<organism evidence="2 3">
    <name type="scientific">Linnemannia gamsii</name>
    <dbReference type="NCBI Taxonomy" id="64522"/>
    <lineage>
        <taxon>Eukaryota</taxon>
        <taxon>Fungi</taxon>
        <taxon>Fungi incertae sedis</taxon>
        <taxon>Mucoromycota</taxon>
        <taxon>Mortierellomycotina</taxon>
        <taxon>Mortierellomycetes</taxon>
        <taxon>Mortierellales</taxon>
        <taxon>Mortierellaceae</taxon>
        <taxon>Linnemannia</taxon>
    </lineage>
</organism>
<proteinExistence type="predicted"/>
<dbReference type="AlphaFoldDB" id="A0A9P6QRQ1"/>
<evidence type="ECO:0000313" key="3">
    <source>
        <dbReference type="Proteomes" id="UP000823405"/>
    </source>
</evidence>
<gene>
    <name evidence="2" type="ORF">BGZ97_004796</name>
</gene>
<feature type="coiled-coil region" evidence="1">
    <location>
        <begin position="116"/>
        <end position="168"/>
    </location>
</feature>
<evidence type="ECO:0000313" key="2">
    <source>
        <dbReference type="EMBL" id="KAG0295594.1"/>
    </source>
</evidence>